<feature type="domain" description="RNA exonuclease 1 homolog-like" evidence="2">
    <location>
        <begin position="709"/>
        <end position="791"/>
    </location>
</feature>
<feature type="compositionally biased region" description="Basic and acidic residues" evidence="1">
    <location>
        <begin position="409"/>
        <end position="440"/>
    </location>
</feature>
<feature type="region of interest" description="Disordered" evidence="1">
    <location>
        <begin position="626"/>
        <end position="662"/>
    </location>
</feature>
<protein>
    <recommendedName>
        <fullName evidence="2">RNA exonuclease 1 homolog-like domain-containing protein</fullName>
    </recommendedName>
</protein>
<dbReference type="OrthoDB" id="206335at2759"/>
<feature type="region of interest" description="Disordered" evidence="1">
    <location>
        <begin position="48"/>
        <end position="109"/>
    </location>
</feature>
<dbReference type="EMBL" id="SRMA01025167">
    <property type="protein sequence ID" value="TRY98420.1"/>
    <property type="molecule type" value="Genomic_DNA"/>
</dbReference>
<evidence type="ECO:0000256" key="1">
    <source>
        <dbReference type="SAM" id="MobiDB-lite"/>
    </source>
</evidence>
<feature type="compositionally biased region" description="Acidic residues" evidence="1">
    <location>
        <begin position="492"/>
        <end position="505"/>
    </location>
</feature>
<feature type="region of interest" description="Disordered" evidence="1">
    <location>
        <begin position="163"/>
        <end position="593"/>
    </location>
</feature>
<dbReference type="Pfam" id="PF15870">
    <property type="entry name" value="EloA-BP1"/>
    <property type="match status" value="1"/>
</dbReference>
<feature type="compositionally biased region" description="Basic and acidic residues" evidence="1">
    <location>
        <begin position="523"/>
        <end position="541"/>
    </location>
</feature>
<sequence>QGYDPFCPDVVRPAECYNDESQTALGVDPGNVELELVNRAIEAVRNEMERDKKKLSQIGDQEYEPTTSSVRRPKHSGSSHQGYDPGIYQMGQASEYTPSPRSNKYTLDSESSCDVSNALEYVPTAVSKANVKKMSTVKSKYTLGSSKPSTDMEYDPLSNYSAKTVAKDPKTLASEGDGQKKFHHEKQEDVEEYVPSMKKPRTSSPKPSVPKYTASFSETDEESSGTEYRPMSLSRLKHKGGTLGLQQRSLGVTLERKQASRTDASFSPCESDDGEIQQKNRTSKKMSVKSVKADNMKKENKDSNKKSKKESEGSSNIGNMSKNSTKKDKSQSKIKDSNLKSKEKGHKDKFESKSSEEKSKKIVKIKSDDKPKEKEIRGPDNKKYKTDRLVKTDQVSSKLKNQVNGKLESSAKEKDKNKSGHRSSSDHSKGKSTKGKEPKQRNLSHIDLFGADSAEEDEEDDRIVRKSASAFKRGGLVNNKRKASEDPSSPSEDSDVDDGGCDEAPDYSFLQDDMEYDSDPYEECLRIFNESKEVKTEDKGRQSKQPSRSQEQEAEEADEESESGTTIFPGQKKRVSHFKAQGKSETSMNSVPLTQRRLTAQEICYQRMQKAQQQAAQLAAVVKTASSVPGPAQRLSGEKRRLAHQPKASQSSPKPIDASSRMMSPTRVAIDQLSVKAQTSAGIQSKTTSTAVQKRVAHTPTMKSSTMKRPVIPAEFGAKVPTNVRQRYLNIFIDECLKFCSSEQDAFQTALDEEKVVYDRSSSKNIYLNVAVNAIKKLRSKSTPESPVVSESNTCRLILRKVTFVYFFKIYFSISQRVQLLIKRLCPMKKFLVDVLQPRPATLSTALANSKMWTLKVTL</sequence>
<feature type="compositionally biased region" description="Basic and acidic residues" evidence="1">
    <location>
        <begin position="325"/>
        <end position="391"/>
    </location>
</feature>
<gene>
    <name evidence="3" type="ORF">DNTS_017965</name>
</gene>
<feature type="compositionally biased region" description="Polar residues" evidence="1">
    <location>
        <begin position="393"/>
        <end position="404"/>
    </location>
</feature>
<name>A0A553R8B3_9TELE</name>
<dbReference type="Proteomes" id="UP000316079">
    <property type="component" value="Unassembled WGS sequence"/>
</dbReference>
<evidence type="ECO:0000259" key="2">
    <source>
        <dbReference type="Pfam" id="PF15870"/>
    </source>
</evidence>
<feature type="compositionally biased region" description="Basic and acidic residues" evidence="1">
    <location>
        <begin position="291"/>
        <end position="312"/>
    </location>
</feature>
<proteinExistence type="predicted"/>
<feature type="compositionally biased region" description="Acidic residues" evidence="1">
    <location>
        <begin position="552"/>
        <end position="562"/>
    </location>
</feature>
<feature type="compositionally biased region" description="Polar residues" evidence="1">
    <location>
        <begin position="583"/>
        <end position="593"/>
    </location>
</feature>
<accession>A0A553R8B3</accession>
<dbReference type="InterPro" id="IPR031736">
    <property type="entry name" value="REXO1-like_dom"/>
</dbReference>
<organism evidence="3 4">
    <name type="scientific">Danionella cerebrum</name>
    <dbReference type="NCBI Taxonomy" id="2873325"/>
    <lineage>
        <taxon>Eukaryota</taxon>
        <taxon>Metazoa</taxon>
        <taxon>Chordata</taxon>
        <taxon>Craniata</taxon>
        <taxon>Vertebrata</taxon>
        <taxon>Euteleostomi</taxon>
        <taxon>Actinopterygii</taxon>
        <taxon>Neopterygii</taxon>
        <taxon>Teleostei</taxon>
        <taxon>Ostariophysi</taxon>
        <taxon>Cypriniformes</taxon>
        <taxon>Danionidae</taxon>
        <taxon>Danioninae</taxon>
        <taxon>Danionella</taxon>
    </lineage>
</organism>
<evidence type="ECO:0000313" key="3">
    <source>
        <dbReference type="EMBL" id="TRY98420.1"/>
    </source>
</evidence>
<evidence type="ECO:0000313" key="4">
    <source>
        <dbReference type="Proteomes" id="UP000316079"/>
    </source>
</evidence>
<comment type="caution">
    <text evidence="3">The sequence shown here is derived from an EMBL/GenBank/DDBJ whole genome shotgun (WGS) entry which is preliminary data.</text>
</comment>
<feature type="compositionally biased region" description="Acidic residues" evidence="1">
    <location>
        <begin position="512"/>
        <end position="522"/>
    </location>
</feature>
<reference evidence="3 4" key="1">
    <citation type="journal article" date="2019" name="Sci. Data">
        <title>Hybrid genome assembly and annotation of Danionella translucida.</title>
        <authorList>
            <person name="Kadobianskyi M."/>
            <person name="Schulze L."/>
            <person name="Schuelke M."/>
            <person name="Judkewitz B."/>
        </authorList>
    </citation>
    <scope>NUCLEOTIDE SEQUENCE [LARGE SCALE GENOMIC DNA]</scope>
    <source>
        <strain evidence="3 4">Bolton</strain>
    </source>
</reference>
<dbReference type="AlphaFoldDB" id="A0A553R8B3"/>
<feature type="region of interest" description="Disordered" evidence="1">
    <location>
        <begin position="686"/>
        <end position="706"/>
    </location>
</feature>
<feature type="non-terminal residue" evidence="3">
    <location>
        <position position="1"/>
    </location>
</feature>
<keyword evidence="4" id="KW-1185">Reference proteome</keyword>
<feature type="compositionally biased region" description="Polar residues" evidence="1">
    <location>
        <begin position="91"/>
        <end position="109"/>
    </location>
</feature>
<dbReference type="STRING" id="623744.A0A553R8B3"/>